<name>A0A271J886_9BACT</name>
<dbReference type="InterPro" id="IPR045155">
    <property type="entry name" value="Beta-lactam_cat"/>
</dbReference>
<sequence length="260" mass="27653">MAVAVRDLETGEAATVDGDRPFHAASTMKVAVLAALLAAVADERHHLDDRLHVRNRFRSAADGSPFRVAQDRDANAAVFAKRGRTMPLGTLAEHMIQTSSNLATNLLVDLLGVEAIREATARWGGAGVEVVRGVEDEAAYEAGIVNTATAYGLVGLFVGLEEGAGLPDEVRQFGLDVLFGQEFASGIPAGVPGEVREGSRFAHKTGSISTVQHDAGLVYLPDRRPYAVAILTEWEADATNGRRETVASLSRAVYDHVTHG</sequence>
<dbReference type="PANTHER" id="PTHR35333">
    <property type="entry name" value="BETA-LACTAMASE"/>
    <property type="match status" value="1"/>
</dbReference>
<evidence type="ECO:0000259" key="4">
    <source>
        <dbReference type="Pfam" id="PF13354"/>
    </source>
</evidence>
<evidence type="ECO:0000313" key="5">
    <source>
        <dbReference type="EMBL" id="PAP78839.1"/>
    </source>
</evidence>
<protein>
    <recommendedName>
        <fullName evidence="3">beta-lactamase</fullName>
        <ecNumber evidence="3">3.5.2.6</ecNumber>
    </recommendedName>
</protein>
<dbReference type="GO" id="GO:0030655">
    <property type="term" value="P:beta-lactam antibiotic catabolic process"/>
    <property type="evidence" value="ECO:0007669"/>
    <property type="project" value="InterPro"/>
</dbReference>
<dbReference type="AlphaFoldDB" id="A0A271J886"/>
<evidence type="ECO:0000256" key="3">
    <source>
        <dbReference type="ARBA" id="ARBA00012865"/>
    </source>
</evidence>
<dbReference type="InterPro" id="IPR000871">
    <property type="entry name" value="Beta-lactam_class-A"/>
</dbReference>
<feature type="domain" description="Beta-lactamase class A catalytic" evidence="4">
    <location>
        <begin position="3"/>
        <end position="232"/>
    </location>
</feature>
<dbReference type="InterPro" id="IPR012338">
    <property type="entry name" value="Beta-lactam/transpept-like"/>
</dbReference>
<comment type="catalytic activity">
    <reaction evidence="1">
        <text>a beta-lactam + H2O = a substituted beta-amino acid</text>
        <dbReference type="Rhea" id="RHEA:20401"/>
        <dbReference type="ChEBI" id="CHEBI:15377"/>
        <dbReference type="ChEBI" id="CHEBI:35627"/>
        <dbReference type="ChEBI" id="CHEBI:140347"/>
        <dbReference type="EC" id="3.5.2.6"/>
    </reaction>
</comment>
<accession>A0A271J886</accession>
<evidence type="ECO:0000256" key="2">
    <source>
        <dbReference type="ARBA" id="ARBA00009009"/>
    </source>
</evidence>
<evidence type="ECO:0000313" key="6">
    <source>
        <dbReference type="Proteomes" id="UP000216339"/>
    </source>
</evidence>
<dbReference type="Gene3D" id="3.40.710.10">
    <property type="entry name" value="DD-peptidase/beta-lactamase superfamily"/>
    <property type="match status" value="1"/>
</dbReference>
<organism evidence="5 6">
    <name type="scientific">Rubrivirga marina</name>
    <dbReference type="NCBI Taxonomy" id="1196024"/>
    <lineage>
        <taxon>Bacteria</taxon>
        <taxon>Pseudomonadati</taxon>
        <taxon>Rhodothermota</taxon>
        <taxon>Rhodothermia</taxon>
        <taxon>Rhodothermales</taxon>
        <taxon>Rubricoccaceae</taxon>
        <taxon>Rubrivirga</taxon>
    </lineage>
</organism>
<dbReference type="GO" id="GO:0008800">
    <property type="term" value="F:beta-lactamase activity"/>
    <property type="evidence" value="ECO:0007669"/>
    <property type="project" value="UniProtKB-EC"/>
</dbReference>
<gene>
    <name evidence="5" type="ORF">BSZ37_17690</name>
</gene>
<comment type="caution">
    <text evidence="5">The sequence shown here is derived from an EMBL/GenBank/DDBJ whole genome shotgun (WGS) entry which is preliminary data.</text>
</comment>
<dbReference type="EC" id="3.5.2.6" evidence="3"/>
<comment type="similarity">
    <text evidence="2">Belongs to the class-A beta-lactamase family.</text>
</comment>
<dbReference type="SUPFAM" id="SSF56601">
    <property type="entry name" value="beta-lactamase/transpeptidase-like"/>
    <property type="match status" value="1"/>
</dbReference>
<dbReference type="EMBL" id="MQWD01000001">
    <property type="protein sequence ID" value="PAP78839.1"/>
    <property type="molecule type" value="Genomic_DNA"/>
</dbReference>
<proteinExistence type="inferred from homology"/>
<reference evidence="5 6" key="1">
    <citation type="submission" date="2016-11" db="EMBL/GenBank/DDBJ databases">
        <title>Study of marine rhodopsin-containing bacteria.</title>
        <authorList>
            <person name="Yoshizawa S."/>
            <person name="Kumagai Y."/>
            <person name="Kogure K."/>
        </authorList>
    </citation>
    <scope>NUCLEOTIDE SEQUENCE [LARGE SCALE GENOMIC DNA]</scope>
    <source>
        <strain evidence="5 6">SAORIC-28</strain>
    </source>
</reference>
<evidence type="ECO:0000256" key="1">
    <source>
        <dbReference type="ARBA" id="ARBA00001526"/>
    </source>
</evidence>
<dbReference type="Pfam" id="PF13354">
    <property type="entry name" value="Beta-lactamase2"/>
    <property type="match status" value="1"/>
</dbReference>
<dbReference type="GO" id="GO:0046677">
    <property type="term" value="P:response to antibiotic"/>
    <property type="evidence" value="ECO:0007669"/>
    <property type="project" value="InterPro"/>
</dbReference>
<keyword evidence="6" id="KW-1185">Reference proteome</keyword>
<dbReference type="Proteomes" id="UP000216339">
    <property type="component" value="Unassembled WGS sequence"/>
</dbReference>
<dbReference type="PANTHER" id="PTHR35333:SF3">
    <property type="entry name" value="BETA-LACTAMASE-TYPE TRANSPEPTIDASE FOLD CONTAINING PROTEIN"/>
    <property type="match status" value="1"/>
</dbReference>